<comment type="caution">
    <text evidence="11">The sequence shown here is derived from an EMBL/GenBank/DDBJ whole genome shotgun (WGS) entry which is preliminary data.</text>
</comment>
<dbReference type="Proteomes" id="UP001597097">
    <property type="component" value="Unassembled WGS sequence"/>
</dbReference>
<gene>
    <name evidence="11" type="primary">folP</name>
    <name evidence="11" type="ORF">ACFSJ0_36610</name>
</gene>
<dbReference type="GO" id="GO:0004156">
    <property type="term" value="F:dihydropteroate synthase activity"/>
    <property type="evidence" value="ECO:0007669"/>
    <property type="project" value="UniProtKB-EC"/>
</dbReference>
<keyword evidence="12" id="KW-1185">Reference proteome</keyword>
<dbReference type="EMBL" id="JBHUCM010000032">
    <property type="protein sequence ID" value="MFD1542625.1"/>
    <property type="molecule type" value="Genomic_DNA"/>
</dbReference>
<evidence type="ECO:0000256" key="5">
    <source>
        <dbReference type="ARBA" id="ARBA00012458"/>
    </source>
</evidence>
<evidence type="ECO:0000256" key="7">
    <source>
        <dbReference type="ARBA" id="ARBA00022723"/>
    </source>
</evidence>
<evidence type="ECO:0000313" key="11">
    <source>
        <dbReference type="EMBL" id="MFD1542625.1"/>
    </source>
</evidence>
<dbReference type="EC" id="2.5.1.15" evidence="5"/>
<dbReference type="PANTHER" id="PTHR20941:SF1">
    <property type="entry name" value="FOLIC ACID SYNTHESIS PROTEIN FOL1"/>
    <property type="match status" value="1"/>
</dbReference>
<evidence type="ECO:0000259" key="10">
    <source>
        <dbReference type="PROSITE" id="PS50972"/>
    </source>
</evidence>
<evidence type="ECO:0000256" key="2">
    <source>
        <dbReference type="ARBA" id="ARBA00001946"/>
    </source>
</evidence>
<evidence type="ECO:0000313" key="12">
    <source>
        <dbReference type="Proteomes" id="UP001597097"/>
    </source>
</evidence>
<evidence type="ECO:0000256" key="4">
    <source>
        <dbReference type="ARBA" id="ARBA00009503"/>
    </source>
</evidence>
<dbReference type="Pfam" id="PF00809">
    <property type="entry name" value="Pterin_bind"/>
    <property type="match status" value="1"/>
</dbReference>
<comment type="cofactor">
    <cofactor evidence="2">
        <name>Mg(2+)</name>
        <dbReference type="ChEBI" id="CHEBI:18420"/>
    </cofactor>
</comment>
<comment type="similarity">
    <text evidence="4">Belongs to the DHPS family.</text>
</comment>
<name>A0ABW4GJ39_9ACTN</name>
<evidence type="ECO:0000256" key="3">
    <source>
        <dbReference type="ARBA" id="ARBA00004763"/>
    </source>
</evidence>
<comment type="catalytic activity">
    <reaction evidence="1">
        <text>(7,8-dihydropterin-6-yl)methyl diphosphate + 4-aminobenzoate = 7,8-dihydropteroate + diphosphate</text>
        <dbReference type="Rhea" id="RHEA:19949"/>
        <dbReference type="ChEBI" id="CHEBI:17836"/>
        <dbReference type="ChEBI" id="CHEBI:17839"/>
        <dbReference type="ChEBI" id="CHEBI:33019"/>
        <dbReference type="ChEBI" id="CHEBI:72950"/>
        <dbReference type="EC" id="2.5.1.15"/>
    </reaction>
</comment>
<dbReference type="RefSeq" id="WP_219534351.1">
    <property type="nucleotide sequence ID" value="NZ_JAHKRM010000021.1"/>
</dbReference>
<evidence type="ECO:0000256" key="9">
    <source>
        <dbReference type="ARBA" id="ARBA00022909"/>
    </source>
</evidence>
<keyword evidence="6 11" id="KW-0808">Transferase</keyword>
<evidence type="ECO:0000256" key="1">
    <source>
        <dbReference type="ARBA" id="ARBA00000012"/>
    </source>
</evidence>
<dbReference type="InterPro" id="IPR000489">
    <property type="entry name" value="Pterin-binding_dom"/>
</dbReference>
<protein>
    <recommendedName>
        <fullName evidence="5">dihydropteroate synthase</fullName>
        <ecNumber evidence="5">2.5.1.15</ecNumber>
    </recommendedName>
</protein>
<keyword evidence="9" id="KW-0289">Folate biosynthesis</keyword>
<proteinExistence type="inferred from homology"/>
<dbReference type="InterPro" id="IPR006390">
    <property type="entry name" value="DHP_synth_dom"/>
</dbReference>
<accession>A0ABW4GJ39</accession>
<keyword evidence="8" id="KW-0460">Magnesium</keyword>
<organism evidence="11 12">
    <name type="scientific">Nonomuraea guangzhouensis</name>
    <dbReference type="NCBI Taxonomy" id="1291555"/>
    <lineage>
        <taxon>Bacteria</taxon>
        <taxon>Bacillati</taxon>
        <taxon>Actinomycetota</taxon>
        <taxon>Actinomycetes</taxon>
        <taxon>Streptosporangiales</taxon>
        <taxon>Streptosporangiaceae</taxon>
        <taxon>Nonomuraea</taxon>
    </lineage>
</organism>
<dbReference type="InterPro" id="IPR045031">
    <property type="entry name" value="DHP_synth-like"/>
</dbReference>
<dbReference type="PROSITE" id="PS50972">
    <property type="entry name" value="PTERIN_BINDING"/>
    <property type="match status" value="1"/>
</dbReference>
<dbReference type="NCBIfam" id="TIGR01496">
    <property type="entry name" value="DHPS"/>
    <property type="match status" value="1"/>
</dbReference>
<keyword evidence="7" id="KW-0479">Metal-binding</keyword>
<sequence>MQVYYPKLIAPVRRVGRREFDLSRHIVVMGIVNRTPNSGLDPNRSMEADAAIKTAERALRDGAEWLDVGGRAFRSDQPPLSGAEEIDRVAPVIKGIREKSDAVISVDTHLPEVAEAAYKAGADVINDTNGLRAPGMASLIAETGMSVVITHSIGGPGEVVARPHYENVVSEVADFLRQRADTAVGCGIRPEKIFIDPGHDLNKTTEHSNTITRRLGEIAAMGYPVLVACSNKHFIRESLGVAPGSEALKAGTIAANTACVYQGARVVRVHDVAGNVAAMRAAESVLGLG</sequence>
<feature type="domain" description="Pterin-binding" evidence="10">
    <location>
        <begin position="26"/>
        <end position="280"/>
    </location>
</feature>
<reference evidence="12" key="1">
    <citation type="journal article" date="2019" name="Int. J. Syst. Evol. Microbiol.">
        <title>The Global Catalogue of Microorganisms (GCM) 10K type strain sequencing project: providing services to taxonomists for standard genome sequencing and annotation.</title>
        <authorList>
            <consortium name="The Broad Institute Genomics Platform"/>
            <consortium name="The Broad Institute Genome Sequencing Center for Infectious Disease"/>
            <person name="Wu L."/>
            <person name="Ma J."/>
        </authorList>
    </citation>
    <scope>NUCLEOTIDE SEQUENCE [LARGE SCALE GENOMIC DNA]</scope>
    <source>
        <strain evidence="12">CGMCC 1.15399</strain>
    </source>
</reference>
<evidence type="ECO:0000256" key="8">
    <source>
        <dbReference type="ARBA" id="ARBA00022842"/>
    </source>
</evidence>
<evidence type="ECO:0000256" key="6">
    <source>
        <dbReference type="ARBA" id="ARBA00022679"/>
    </source>
</evidence>
<dbReference type="PANTHER" id="PTHR20941">
    <property type="entry name" value="FOLATE SYNTHESIS PROTEINS"/>
    <property type="match status" value="1"/>
</dbReference>
<comment type="pathway">
    <text evidence="3">Cofactor biosynthesis; tetrahydrofolate biosynthesis; 7,8-dihydrofolate from 2-amino-4-hydroxy-6-hydroxymethyl-7,8-dihydropteridine diphosphate and 4-aminobenzoate: step 1/2.</text>
</comment>